<organism evidence="2 3">
    <name type="scientific">Wuchereria bancrofti</name>
    <dbReference type="NCBI Taxonomy" id="6293"/>
    <lineage>
        <taxon>Eukaryota</taxon>
        <taxon>Metazoa</taxon>
        <taxon>Ecdysozoa</taxon>
        <taxon>Nematoda</taxon>
        <taxon>Chromadorea</taxon>
        <taxon>Rhabditida</taxon>
        <taxon>Spirurina</taxon>
        <taxon>Spiruromorpha</taxon>
        <taxon>Filarioidea</taxon>
        <taxon>Onchocercidae</taxon>
        <taxon>Wuchereria</taxon>
    </lineage>
</organism>
<feature type="transmembrane region" description="Helical" evidence="1">
    <location>
        <begin position="7"/>
        <end position="29"/>
    </location>
</feature>
<dbReference type="EMBL" id="UYWW01000854">
    <property type="protein sequence ID" value="VDM09455.1"/>
    <property type="molecule type" value="Genomic_DNA"/>
</dbReference>
<proteinExistence type="predicted"/>
<gene>
    <name evidence="2" type="ORF">WBA_LOCUS2841</name>
</gene>
<dbReference type="InParanoid" id="A0A3P7FJC6"/>
<name>A0A3P7FJC6_WUCBA</name>
<keyword evidence="1" id="KW-0812">Transmembrane</keyword>
<evidence type="ECO:0000313" key="3">
    <source>
        <dbReference type="Proteomes" id="UP000270924"/>
    </source>
</evidence>
<evidence type="ECO:0000256" key="1">
    <source>
        <dbReference type="SAM" id="Phobius"/>
    </source>
</evidence>
<keyword evidence="3" id="KW-1185">Reference proteome</keyword>
<keyword evidence="1" id="KW-1133">Transmembrane helix</keyword>
<dbReference type="AlphaFoldDB" id="A0A3P7FJC6"/>
<feature type="non-terminal residue" evidence="2">
    <location>
        <position position="125"/>
    </location>
</feature>
<keyword evidence="1" id="KW-0472">Membrane</keyword>
<protein>
    <submittedName>
        <fullName evidence="2">Uncharacterized protein</fullName>
    </submittedName>
</protein>
<sequence length="125" mass="14633">MNLKATKFLIIFTFLIGTFFVLFNFYLFATDSNTILQQSFASFRQIGITFRKENTKKCRLMNLDPWNPEILPYLHPDRDPLKGCNVTRVMHTELKNGSIRMLDNTLGRRNVSIDAFIKTARRILK</sequence>
<dbReference type="OrthoDB" id="5862419at2759"/>
<accession>A0A3P7FJC6</accession>
<evidence type="ECO:0000313" key="2">
    <source>
        <dbReference type="EMBL" id="VDM09455.1"/>
    </source>
</evidence>
<reference evidence="2 3" key="1">
    <citation type="submission" date="2018-11" db="EMBL/GenBank/DDBJ databases">
        <authorList>
            <consortium name="Pathogen Informatics"/>
        </authorList>
    </citation>
    <scope>NUCLEOTIDE SEQUENCE [LARGE SCALE GENOMIC DNA]</scope>
</reference>
<dbReference type="Proteomes" id="UP000270924">
    <property type="component" value="Unassembled WGS sequence"/>
</dbReference>